<organism evidence="2 3">
    <name type="scientific">Armadillidium nasatum</name>
    <dbReference type="NCBI Taxonomy" id="96803"/>
    <lineage>
        <taxon>Eukaryota</taxon>
        <taxon>Metazoa</taxon>
        <taxon>Ecdysozoa</taxon>
        <taxon>Arthropoda</taxon>
        <taxon>Crustacea</taxon>
        <taxon>Multicrustacea</taxon>
        <taxon>Malacostraca</taxon>
        <taxon>Eumalacostraca</taxon>
        <taxon>Peracarida</taxon>
        <taxon>Isopoda</taxon>
        <taxon>Oniscidea</taxon>
        <taxon>Crinocheta</taxon>
        <taxon>Armadillidiidae</taxon>
        <taxon>Armadillidium</taxon>
    </lineage>
</organism>
<gene>
    <name evidence="2" type="ORF">Anas_08268</name>
</gene>
<keyword evidence="1" id="KW-1133">Transmembrane helix</keyword>
<evidence type="ECO:0000313" key="3">
    <source>
        <dbReference type="Proteomes" id="UP000326759"/>
    </source>
</evidence>
<evidence type="ECO:0000256" key="1">
    <source>
        <dbReference type="SAM" id="Phobius"/>
    </source>
</evidence>
<feature type="transmembrane region" description="Helical" evidence="1">
    <location>
        <begin position="77"/>
        <end position="96"/>
    </location>
</feature>
<dbReference type="GO" id="GO:0016746">
    <property type="term" value="F:acyltransferase activity"/>
    <property type="evidence" value="ECO:0007669"/>
    <property type="project" value="InterPro"/>
</dbReference>
<feature type="transmembrane region" description="Helical" evidence="1">
    <location>
        <begin position="53"/>
        <end position="70"/>
    </location>
</feature>
<dbReference type="EMBL" id="SEYY01000991">
    <property type="protein sequence ID" value="KAB7506107.1"/>
    <property type="molecule type" value="Genomic_DNA"/>
</dbReference>
<accession>A0A5N5TII3</accession>
<comment type="caution">
    <text evidence="2">The sequence shown here is derived from an EMBL/GenBank/DDBJ whole genome shotgun (WGS) entry which is preliminary data.</text>
</comment>
<name>A0A5N5TII3_9CRUS</name>
<evidence type="ECO:0000313" key="2">
    <source>
        <dbReference type="EMBL" id="KAB7506107.1"/>
    </source>
</evidence>
<proteinExistence type="predicted"/>
<dbReference type="AlphaFoldDB" id="A0A5N5TII3"/>
<reference evidence="2 3" key="1">
    <citation type="journal article" date="2019" name="PLoS Biol.">
        <title>Sex chromosomes control vertical transmission of feminizing Wolbachia symbionts in an isopod.</title>
        <authorList>
            <person name="Becking T."/>
            <person name="Chebbi M.A."/>
            <person name="Giraud I."/>
            <person name="Moumen B."/>
            <person name="Laverre T."/>
            <person name="Caubet Y."/>
            <person name="Peccoud J."/>
            <person name="Gilbert C."/>
            <person name="Cordaux R."/>
        </authorList>
    </citation>
    <scope>NUCLEOTIDE SEQUENCE [LARGE SCALE GENOMIC DNA]</scope>
    <source>
        <strain evidence="2">ANa2</strain>
        <tissue evidence="2">Whole body excluding digestive tract and cuticle</tissue>
    </source>
</reference>
<dbReference type="Pfam" id="PF06423">
    <property type="entry name" value="GWT1"/>
    <property type="match status" value="1"/>
</dbReference>
<protein>
    <submittedName>
        <fullName evidence="2">Uncharacterized protein</fullName>
    </submittedName>
</protein>
<dbReference type="InterPro" id="IPR009447">
    <property type="entry name" value="PIGW/GWT1"/>
</dbReference>
<keyword evidence="1" id="KW-0812">Transmembrane</keyword>
<dbReference type="Proteomes" id="UP000326759">
    <property type="component" value="Unassembled WGS sequence"/>
</dbReference>
<keyword evidence="1" id="KW-0472">Membrane</keyword>
<dbReference type="GO" id="GO:0016020">
    <property type="term" value="C:membrane"/>
    <property type="evidence" value="ECO:0007669"/>
    <property type="project" value="InterPro"/>
</dbReference>
<sequence>MVKPLIEGYDCATNNHLVCLCILCLYQMEESYSKKQIHEAFISGHDGSSPIDIILSVFPIVPGSILAASFESNHANSLWNFTLNYILCILPLILSFTLLKDATLEVCAVMVLLLLLRIPKIQRLNGILKREYNVQKLPSLTANLPKQKSMALA</sequence>
<dbReference type="GO" id="GO:0006506">
    <property type="term" value="P:GPI anchor biosynthetic process"/>
    <property type="evidence" value="ECO:0007669"/>
    <property type="project" value="InterPro"/>
</dbReference>
<dbReference type="OrthoDB" id="15270at2759"/>
<keyword evidence="3" id="KW-1185">Reference proteome</keyword>